<keyword evidence="1" id="KW-0472">Membrane</keyword>
<proteinExistence type="predicted"/>
<dbReference type="RefSeq" id="WP_146054648.1">
    <property type="nucleotide sequence ID" value="NZ_PGFZ01000009.1"/>
</dbReference>
<dbReference type="AlphaFoldDB" id="A0A2S5CIT4"/>
<organism evidence="2 3">
    <name type="scientific">Methylovulum psychrotolerans</name>
    <dbReference type="NCBI Taxonomy" id="1704499"/>
    <lineage>
        <taxon>Bacteria</taxon>
        <taxon>Pseudomonadati</taxon>
        <taxon>Pseudomonadota</taxon>
        <taxon>Gammaproteobacteria</taxon>
        <taxon>Methylococcales</taxon>
        <taxon>Methylococcaceae</taxon>
        <taxon>Methylovulum</taxon>
    </lineage>
</organism>
<reference evidence="2 3" key="1">
    <citation type="submission" date="2017-11" db="EMBL/GenBank/DDBJ databases">
        <title>Draft Genome Sequence of Methylobacter psychrotolerans Sph1T, an Obligate Methanotroph from Low-Temperature Environments.</title>
        <authorList>
            <person name="Oshkin I.Y."/>
            <person name="Miroshnikov K."/>
            <person name="Belova S.E."/>
            <person name="Korzhenkov A."/>
            <person name="Toshchakov S.V."/>
            <person name="Dedysh S.N."/>
        </authorList>
    </citation>
    <scope>NUCLEOTIDE SEQUENCE [LARGE SCALE GENOMIC DNA]</scope>
    <source>
        <strain evidence="2 3">Sph1</strain>
    </source>
</reference>
<dbReference type="Proteomes" id="UP000237423">
    <property type="component" value="Unassembled WGS sequence"/>
</dbReference>
<sequence length="89" mass="10555">MKDHFLEMANTIFGVFVFLFFLLPMFSFLILLSPRKFIISYKRRLSNSDNDLFMNSIDDLEFSSLVPYFFIFLILAYILALACFFIVKL</sequence>
<comment type="caution">
    <text evidence="2">The sequence shown here is derived from an EMBL/GenBank/DDBJ whole genome shotgun (WGS) entry which is preliminary data.</text>
</comment>
<keyword evidence="1" id="KW-0812">Transmembrane</keyword>
<gene>
    <name evidence="2" type="ORF">AADEFJLK_03547</name>
</gene>
<evidence type="ECO:0000313" key="2">
    <source>
        <dbReference type="EMBL" id="POZ50652.1"/>
    </source>
</evidence>
<keyword evidence="1" id="KW-1133">Transmembrane helix</keyword>
<evidence type="ECO:0000313" key="3">
    <source>
        <dbReference type="Proteomes" id="UP000237423"/>
    </source>
</evidence>
<feature type="transmembrane region" description="Helical" evidence="1">
    <location>
        <begin position="65"/>
        <end position="87"/>
    </location>
</feature>
<dbReference type="EMBL" id="PGFZ01000009">
    <property type="protein sequence ID" value="POZ50652.1"/>
    <property type="molecule type" value="Genomic_DNA"/>
</dbReference>
<name>A0A2S5CIT4_9GAMM</name>
<evidence type="ECO:0000256" key="1">
    <source>
        <dbReference type="SAM" id="Phobius"/>
    </source>
</evidence>
<feature type="transmembrane region" description="Helical" evidence="1">
    <location>
        <begin position="12"/>
        <end position="32"/>
    </location>
</feature>
<protein>
    <submittedName>
        <fullName evidence="2">Uncharacterized protein</fullName>
    </submittedName>
</protein>
<accession>A0A2S5CIT4</accession>